<sequence>MARKWIGLVVALLTLGAMAPAAASAQDTAKVLIYSGTTGYRHAGSSEAIQPAVVELIQAKLQAAGVASDYRTCSGHGTGSGTLPGCRNTTVGNPAIFTPANLAQYDAIFFWQASSLNRGDTTSPQLFTVPEQQAIEAFARAGGGIAAMHASVTMGAGAVTWPWWDGPGDSAIGALMPGHSATDSSNIATVEVSDRHHPSTKDLPDSYRFGDEHYTFSSNVRGTHHVLMTLDEESYNVGNGVTRMGADHPIAWCRMYEGARIWSSSLGHFSAAYLENGGDNNLLKHLVGGVRYVAGLAGKDSDCGATVWTNFSRTVLADDLRGAIGMDIARDGKVYWTEIGNQAINSEGRLRMWNPQTKATSTLLTLPTRADHESSNDGVLGMALDPDFATNRRLYIYYSPRQDPGCNSCLVVGHNVISRFTLNAEGTGVVAGSEQEILRVPKVKVGNDNEDGIAGQNTYSAHVGGGSLSFDSEGNLYIGTGDDVDPFGAGGNGYAPMDQRYPERYDARNTSANTNDLRGKILRVKPLANAAGAAGAGTTYAIPAGNMFPVGTAKTKPEIFAMGFRNPFTVAADPAHPGTVVVGDYGPDAATNSTTRGPAGIIEWNRVTKPGFYGWPLCAGDNSTANTYNRYTFPNGPSGERFNCGAATIPNESPNQSGLTELPGPAIGADVWHKRTGDHPARFGIPARTSPQESITGPIYKYDASNPSDTKWPAYFDGAWLMLDRAQNWWREARVRDNGSSLLRVNGLFGSSQFGSPSHSYPIPVKFGPDGSLYLATWDHDCCRAQLPSSQPGRLMRIDFIGDQVDTTAPVLTPTLTGGQNPSGAYLGRATLTLNATDQSGISRIEYSLDGTEWTRYTAPVGFTDRGSYTVRVRAVDRANNTSEVQQVTFTVVAGAACTPARSDEFDGTLNTTLWSYRHATTPATGTRAPSVSGGNLVLPLGAFSVDLTRPGPIGFLGQPLPTGDFTMVAKLSAPGLNADNSGEGSKYAQAGVKIFQGNDNWIKLAHNRNADGNPTGAAGTYFELSQEVNGTRTLGTRTGLGTGNLPTWWVRLVRTGDQVAGAYSLTDPESAGGANWVALGSANLNTVLPEAGGPRYIGVYGGNGSVNLSADYVRFTPDSPKDLAPPVSSHTVPAADGLEGWHRTPVNVTVSAADDGECVSGIDTTEYRVGGGAFAAYTAPIALTADGTHTVEYRSTDKAGNAETAKSVTVKLDATAPATTASTNPTGAGPHPAPVTLTLDAADAASGVKLTEYRVNHGGAFAGVAPKALSAAADWLPYSAAGKPAFTANGTYSIEYRSTDVAGNVEATKTVTFTVGTPTGDATAPVTSAALDPASPGPGRVYPGPVTVKFSALDLAPAENKNVDANGTVWTPAAISLNAGDTVTWRFGATAGSAHDVWLVPPGGNPSPDGPDIIKASEIVFPGGAPVTRALTQTGTWRFICRLHAGFTDGAWTGMVGTATVGAGAGSGVDFTEYRVNGGAWTRAANTAGASPFASQALVSAEGEHTVEFRSGDKAGNLEAAKSIAFGIDVPDPGFPQIEAFADPNVGAAPLPVRFSASGFDPDGSALSYRWQFPGGATVHGRTVERTFTQPGTYTVKVTATDAQDEQTSREVTVSVTAPGVLPPTVEATSSVTGGAARLPVTFTATGADPDGDPAQLKYAWDFGDGGKSLNPNPTHVYGAPGVFDATVTVTDPSGATATKTIKITVTDAPGNGAPTVEEAYGAAGFDGDPMAVQFSARATDPDGDKLTLEWDFDDGTAKGSGTSVKHTYTTPGTYDATVTASDGTRTSQAFTVRVTVARGANRLPQVTIEADPTTGPGPLTVRFSSDVVEPDGEGYSRAWAFGDGGNSAEAHPAHEYKAAGTYTATLTVTDERGGVTTKSVQVTVTAVQAAPPAAPKTADAAPAPEPAPWFGVSEPVRTSVSGFAKRGLAVRVTCTQAMRGTAKLTLAASMAKRLGLKRTTLASAPVKCAGAGSQIVTLRPSAATRRALGKAKGAVKLKLGVSLSGRQASRTVTLTRG</sequence>
<evidence type="ECO:0000259" key="2">
    <source>
        <dbReference type="PROSITE" id="PS50093"/>
    </source>
</evidence>
<feature type="domain" description="PKD" evidence="2">
    <location>
        <begin position="1745"/>
        <end position="1803"/>
    </location>
</feature>
<dbReference type="CDD" id="cd00146">
    <property type="entry name" value="PKD"/>
    <property type="match status" value="4"/>
</dbReference>
<evidence type="ECO:0000313" key="3">
    <source>
        <dbReference type="EMBL" id="MDA0138642.1"/>
    </source>
</evidence>
<dbReference type="InterPro" id="IPR013783">
    <property type="entry name" value="Ig-like_fold"/>
</dbReference>
<dbReference type="Pfam" id="PF07995">
    <property type="entry name" value="GSDH"/>
    <property type="match status" value="1"/>
</dbReference>
<dbReference type="SUPFAM" id="SSF49503">
    <property type="entry name" value="Cupredoxins"/>
    <property type="match status" value="1"/>
</dbReference>
<dbReference type="PROSITE" id="PS50093">
    <property type="entry name" value="PKD"/>
    <property type="match status" value="4"/>
</dbReference>
<dbReference type="InterPro" id="IPR029010">
    <property type="entry name" value="ThuA-like"/>
</dbReference>
<dbReference type="Pfam" id="PF06283">
    <property type="entry name" value="ThuA"/>
    <property type="match status" value="1"/>
</dbReference>
<dbReference type="EMBL" id="JAPCID010000017">
    <property type="protein sequence ID" value="MDA0138642.1"/>
    <property type="molecule type" value="Genomic_DNA"/>
</dbReference>
<dbReference type="SUPFAM" id="SSF52317">
    <property type="entry name" value="Class I glutamine amidotransferase-like"/>
    <property type="match status" value="1"/>
</dbReference>
<dbReference type="InterPro" id="IPR035986">
    <property type="entry name" value="PKD_dom_sf"/>
</dbReference>
<accession>A0ABT4RJB0</accession>
<proteinExistence type="predicted"/>
<dbReference type="SMART" id="SM00089">
    <property type="entry name" value="PKD"/>
    <property type="match status" value="5"/>
</dbReference>
<dbReference type="Gene3D" id="2.60.40.420">
    <property type="entry name" value="Cupredoxins - blue copper proteins"/>
    <property type="match status" value="1"/>
</dbReference>
<dbReference type="Gene3D" id="3.40.50.880">
    <property type="match status" value="1"/>
</dbReference>
<reference evidence="3" key="1">
    <citation type="submission" date="2022-10" db="EMBL/GenBank/DDBJ databases">
        <title>The WGS of Solirubrobacter sp. CPCC 204708.</title>
        <authorList>
            <person name="Jiang Z."/>
        </authorList>
    </citation>
    <scope>NUCLEOTIDE SEQUENCE</scope>
    <source>
        <strain evidence="3">CPCC 204708</strain>
    </source>
</reference>
<dbReference type="PANTHER" id="PTHR19328">
    <property type="entry name" value="HEDGEHOG-INTERACTING PROTEIN"/>
    <property type="match status" value="1"/>
</dbReference>
<name>A0ABT4RJB0_9ACTN</name>
<protein>
    <submittedName>
        <fullName evidence="3">PKD domain-containing protein</fullName>
    </submittedName>
</protein>
<dbReference type="Gene3D" id="2.60.40.10">
    <property type="entry name" value="Immunoglobulins"/>
    <property type="match status" value="7"/>
</dbReference>
<evidence type="ECO:0000313" key="4">
    <source>
        <dbReference type="Proteomes" id="UP001147700"/>
    </source>
</evidence>
<feature type="domain" description="PKD" evidence="2">
    <location>
        <begin position="1537"/>
        <end position="1622"/>
    </location>
</feature>
<feature type="domain" description="PKD" evidence="2">
    <location>
        <begin position="1625"/>
        <end position="1712"/>
    </location>
</feature>
<comment type="caution">
    <text evidence="3">The sequence shown here is derived from an EMBL/GenBank/DDBJ whole genome shotgun (WGS) entry which is preliminary data.</text>
</comment>
<dbReference type="SUPFAM" id="SSF49299">
    <property type="entry name" value="PKD domain"/>
    <property type="match status" value="4"/>
</dbReference>
<evidence type="ECO:0000256" key="1">
    <source>
        <dbReference type="SAM" id="SignalP"/>
    </source>
</evidence>
<feature type="chain" id="PRO_5047255459" evidence="1">
    <location>
        <begin position="26"/>
        <end position="2019"/>
    </location>
</feature>
<keyword evidence="4" id="KW-1185">Reference proteome</keyword>
<feature type="domain" description="PKD" evidence="2">
    <location>
        <begin position="1806"/>
        <end position="1888"/>
    </location>
</feature>
<dbReference type="InterPro" id="IPR008972">
    <property type="entry name" value="Cupredoxin"/>
</dbReference>
<dbReference type="Pfam" id="PF18911">
    <property type="entry name" value="PKD_4"/>
    <property type="match status" value="4"/>
</dbReference>
<organism evidence="3 4">
    <name type="scientific">Solirubrobacter deserti</name>
    <dbReference type="NCBI Taxonomy" id="2282478"/>
    <lineage>
        <taxon>Bacteria</taxon>
        <taxon>Bacillati</taxon>
        <taxon>Actinomycetota</taxon>
        <taxon>Thermoleophilia</taxon>
        <taxon>Solirubrobacterales</taxon>
        <taxon>Solirubrobacteraceae</taxon>
        <taxon>Solirubrobacter</taxon>
    </lineage>
</organism>
<dbReference type="Gene3D" id="2.60.120.200">
    <property type="match status" value="1"/>
</dbReference>
<dbReference type="Proteomes" id="UP001147700">
    <property type="component" value="Unassembled WGS sequence"/>
</dbReference>
<feature type="signal peptide" evidence="1">
    <location>
        <begin position="1"/>
        <end position="25"/>
    </location>
</feature>
<dbReference type="InterPro" id="IPR012938">
    <property type="entry name" value="Glc/Sorbosone_DH"/>
</dbReference>
<dbReference type="InterPro" id="IPR000601">
    <property type="entry name" value="PKD_dom"/>
</dbReference>
<dbReference type="NCBIfam" id="NF047446">
    <property type="entry name" value="barrel_OmpL47"/>
    <property type="match status" value="4"/>
</dbReference>
<dbReference type="InterPro" id="IPR022409">
    <property type="entry name" value="PKD/Chitinase_dom"/>
</dbReference>
<keyword evidence="1" id="KW-0732">Signal</keyword>
<dbReference type="InterPro" id="IPR011042">
    <property type="entry name" value="6-blade_b-propeller_TolB-like"/>
</dbReference>
<dbReference type="InterPro" id="IPR011041">
    <property type="entry name" value="Quinoprot_gluc/sorb_DH_b-prop"/>
</dbReference>
<dbReference type="InterPro" id="IPR029062">
    <property type="entry name" value="Class_I_gatase-like"/>
</dbReference>
<dbReference type="RefSeq" id="WP_202955323.1">
    <property type="nucleotide sequence ID" value="NZ_JAPCID010000017.1"/>
</dbReference>
<gene>
    <name evidence="3" type="ORF">OJ962_14155</name>
</gene>
<dbReference type="SUPFAM" id="SSF50952">
    <property type="entry name" value="Soluble quinoprotein glucose dehydrogenase"/>
    <property type="match status" value="1"/>
</dbReference>
<dbReference type="InterPro" id="IPR058094">
    <property type="entry name" value="Ig-like_OmpL47-like"/>
</dbReference>
<dbReference type="Gene3D" id="2.120.10.30">
    <property type="entry name" value="TolB, C-terminal domain"/>
    <property type="match status" value="1"/>
</dbReference>
<dbReference type="PANTHER" id="PTHR19328:SF13">
    <property type="entry name" value="HIPL1 PROTEIN"/>
    <property type="match status" value="1"/>
</dbReference>